<dbReference type="AlphaFoldDB" id="A0A8J9ZUK1"/>
<keyword evidence="4" id="KW-1185">Reference proteome</keyword>
<evidence type="ECO:0000313" key="4">
    <source>
        <dbReference type="Proteomes" id="UP000838412"/>
    </source>
</evidence>
<feature type="region of interest" description="Disordered" evidence="1">
    <location>
        <begin position="1"/>
        <end position="101"/>
    </location>
</feature>
<organism evidence="3 4">
    <name type="scientific">Branchiostoma lanceolatum</name>
    <name type="common">Common lancelet</name>
    <name type="synonym">Amphioxus lanceolatum</name>
    <dbReference type="NCBI Taxonomy" id="7740"/>
    <lineage>
        <taxon>Eukaryota</taxon>
        <taxon>Metazoa</taxon>
        <taxon>Chordata</taxon>
        <taxon>Cephalochordata</taxon>
        <taxon>Leptocardii</taxon>
        <taxon>Amphioxiformes</taxon>
        <taxon>Branchiostomatidae</taxon>
        <taxon>Branchiostoma</taxon>
    </lineage>
</organism>
<name>A0A8J9ZUK1_BRALA</name>
<proteinExistence type="predicted"/>
<evidence type="ECO:0000259" key="2">
    <source>
        <dbReference type="Pfam" id="PF03445"/>
    </source>
</evidence>
<dbReference type="Proteomes" id="UP000838412">
    <property type="component" value="Chromosome 4"/>
</dbReference>
<dbReference type="PANTHER" id="PTHR19959">
    <property type="entry name" value="KINESIN LIGHT CHAIN"/>
    <property type="match status" value="1"/>
</dbReference>
<feature type="region of interest" description="Disordered" evidence="1">
    <location>
        <begin position="150"/>
        <end position="178"/>
    </location>
</feature>
<accession>A0A8J9ZUK1</accession>
<dbReference type="CDD" id="cd05401">
    <property type="entry name" value="NT_GlnE_GlnD_like"/>
    <property type="match status" value="1"/>
</dbReference>
<sequence length="705" mass="78893">MERVEEREDEDVNVPLEVNSLVASGADETYEGRNKDDANFGDVGDPLKENVEESQHEAMKKEEPFNDDLLKEDHHEATTENDDFLGISENSSSPQDSLRSEEMDGLYIEPSCQPLTQDGEVHSSTLEMMTEEEALAYAIQLSLLTGDMSTTEDQLSDTDVHPQGAESKEKEVRTAQAESQDQECRLTYQVEVNKTYDELLCSAQSCVDTGLYSAAEKEFAAALKIACRRGGFEEEAKVSYCLQRLGDVYIQGAAKRNDAEMVMKSIALYNSALVRCKNAERWQCLVDSLKQAEKTSLEGIIGEYASQTASPYSLDQEHKIVLQSIRETTREALAVLAHKFNPYSPALTQEQRIDIEEERCIGVQAVFSEIHEALKQFLRKLLSECFDVLGDPPSGYTVIGLGSFARKEMTPYSDIEFAILVDDSGDEVKQFFMNVSRYLHIKVLNLGETILPSVGIKSLNDFYSDDPTASWFYDDGPRGLSFDGAMPWACKVPYGRPPTKNKPFPLDLVKTPEEMAQLQTEDRAAKEGYHLAEVMEQTAFIAGDANLLEDYRARVRNILDAPTGEGGLMRTVRTKRHLTGLRSDVAKFHTTLHDLDMAGRVMQAKRDMHRLPSLVVSGLGLFHGCKSHSPWDIVDELEQRGNLDPASSHNIRVLISIANEMRLRTYLDNNSQKDSFSSLPALPQLVAKSTESSKDKVQNVYHFPT</sequence>
<dbReference type="SUPFAM" id="SSF81301">
    <property type="entry name" value="Nucleotidyltransferase"/>
    <property type="match status" value="1"/>
</dbReference>
<dbReference type="GO" id="GO:0008773">
    <property type="term" value="F:[protein-PII] uridylyltransferase activity"/>
    <property type="evidence" value="ECO:0007669"/>
    <property type="project" value="InterPro"/>
</dbReference>
<dbReference type="InterPro" id="IPR043519">
    <property type="entry name" value="NT_sf"/>
</dbReference>
<dbReference type="Pfam" id="PF03445">
    <property type="entry name" value="DUF294"/>
    <property type="match status" value="1"/>
</dbReference>
<dbReference type="EMBL" id="OV696689">
    <property type="protein sequence ID" value="CAH1263858.1"/>
    <property type="molecule type" value="Genomic_DNA"/>
</dbReference>
<feature type="compositionally biased region" description="Basic and acidic residues" evidence="1">
    <location>
        <begin position="45"/>
        <end position="78"/>
    </location>
</feature>
<dbReference type="InterPro" id="IPR005105">
    <property type="entry name" value="GlnD_Uridyltrans_N"/>
</dbReference>
<feature type="domain" description="Protein-PII uridylyltransferase N-terminal" evidence="2">
    <location>
        <begin position="364"/>
        <end position="446"/>
    </location>
</feature>
<dbReference type="OrthoDB" id="5986190at2759"/>
<gene>
    <name evidence="3" type="primary">Hypp2788</name>
    <name evidence="3" type="ORF">BLAG_LOCUS18417</name>
</gene>
<evidence type="ECO:0000313" key="3">
    <source>
        <dbReference type="EMBL" id="CAH1263858.1"/>
    </source>
</evidence>
<dbReference type="Gene3D" id="3.30.460.10">
    <property type="entry name" value="Beta Polymerase, domain 2"/>
    <property type="match status" value="1"/>
</dbReference>
<feature type="compositionally biased region" description="Polar residues" evidence="1">
    <location>
        <begin position="88"/>
        <end position="97"/>
    </location>
</feature>
<protein>
    <submittedName>
        <fullName evidence="3">Hypp2788 protein</fullName>
    </submittedName>
</protein>
<evidence type="ECO:0000256" key="1">
    <source>
        <dbReference type="SAM" id="MobiDB-lite"/>
    </source>
</evidence>
<dbReference type="PANTHER" id="PTHR19959:SF119">
    <property type="entry name" value="FUNGAL LIPASE-LIKE DOMAIN-CONTAINING PROTEIN"/>
    <property type="match status" value="1"/>
</dbReference>
<reference evidence="3" key="1">
    <citation type="submission" date="2022-01" db="EMBL/GenBank/DDBJ databases">
        <authorList>
            <person name="Braso-Vives M."/>
        </authorList>
    </citation>
    <scope>NUCLEOTIDE SEQUENCE</scope>
</reference>